<sequence length="163" mass="17925">MSESKKGGIFSRRGLLGIGWFSFIVSMVGPALANIRFLFPNVVYEPPSRVKLGKPEEYARGSATFVEDQRFYLFRDGEGFRAISAVCTHLRCTINSFGPADAEYGEPHAHCPCHGSVFAQKDGRVLKGPAPVALEIYEVGLAPDGRLVVDTARRVDAGFRFRV</sequence>
<evidence type="ECO:0000256" key="5">
    <source>
        <dbReference type="ARBA" id="ARBA00023157"/>
    </source>
</evidence>
<evidence type="ECO:0000256" key="4">
    <source>
        <dbReference type="ARBA" id="ARBA00023014"/>
    </source>
</evidence>
<keyword evidence="4" id="KW-0411">Iron-sulfur</keyword>
<dbReference type="GO" id="GO:0046872">
    <property type="term" value="F:metal ion binding"/>
    <property type="evidence" value="ECO:0007669"/>
    <property type="project" value="UniProtKB-KW"/>
</dbReference>
<dbReference type="InterPro" id="IPR017941">
    <property type="entry name" value="Rieske_2Fe-2S"/>
</dbReference>
<evidence type="ECO:0000259" key="7">
    <source>
        <dbReference type="PROSITE" id="PS51296"/>
    </source>
</evidence>
<dbReference type="Proteomes" id="UP000741360">
    <property type="component" value="Unassembled WGS sequence"/>
</dbReference>
<keyword evidence="3" id="KW-0408">Iron</keyword>
<accession>A0A932M0S6</accession>
<keyword evidence="2" id="KW-0479">Metal-binding</keyword>
<evidence type="ECO:0000256" key="2">
    <source>
        <dbReference type="ARBA" id="ARBA00022723"/>
    </source>
</evidence>
<dbReference type="GO" id="GO:0016020">
    <property type="term" value="C:membrane"/>
    <property type="evidence" value="ECO:0007669"/>
    <property type="project" value="InterPro"/>
</dbReference>
<proteinExistence type="predicted"/>
<dbReference type="CDD" id="cd03467">
    <property type="entry name" value="Rieske"/>
    <property type="match status" value="1"/>
</dbReference>
<dbReference type="Gene3D" id="2.102.10.10">
    <property type="entry name" value="Rieske [2Fe-2S] iron-sulphur domain"/>
    <property type="match status" value="1"/>
</dbReference>
<reference evidence="8" key="1">
    <citation type="submission" date="2020-07" db="EMBL/GenBank/DDBJ databases">
        <title>Huge and variable diversity of episymbiotic CPR bacteria and DPANN archaea in groundwater ecosystems.</title>
        <authorList>
            <person name="He C.Y."/>
            <person name="Keren R."/>
            <person name="Whittaker M."/>
            <person name="Farag I.F."/>
            <person name="Doudna J."/>
            <person name="Cate J.H.D."/>
            <person name="Banfield J.F."/>
        </authorList>
    </citation>
    <scope>NUCLEOTIDE SEQUENCE</scope>
    <source>
        <strain evidence="8">NC_groundwater_717_Ag_S-0.2um_59_8</strain>
    </source>
</reference>
<dbReference type="Pfam" id="PF00355">
    <property type="entry name" value="Rieske"/>
    <property type="match status" value="1"/>
</dbReference>
<dbReference type="GO" id="GO:0051537">
    <property type="term" value="F:2 iron, 2 sulfur cluster binding"/>
    <property type="evidence" value="ECO:0007669"/>
    <property type="project" value="UniProtKB-KW"/>
</dbReference>
<dbReference type="InterPro" id="IPR005805">
    <property type="entry name" value="Rieske_Fe-S_prot_C"/>
</dbReference>
<evidence type="ECO:0000313" key="8">
    <source>
        <dbReference type="EMBL" id="MBI3014201.1"/>
    </source>
</evidence>
<keyword evidence="1" id="KW-0001">2Fe-2S</keyword>
<protein>
    <submittedName>
        <fullName evidence="8">Rieske (2Fe-2S) protein</fullName>
    </submittedName>
</protein>
<dbReference type="PANTHER" id="PTHR10134">
    <property type="entry name" value="CYTOCHROME B-C1 COMPLEX SUBUNIT RIESKE, MITOCHONDRIAL"/>
    <property type="match status" value="1"/>
</dbReference>
<dbReference type="InterPro" id="IPR036922">
    <property type="entry name" value="Rieske_2Fe-2S_sf"/>
</dbReference>
<dbReference type="EMBL" id="JACPSX010000064">
    <property type="protein sequence ID" value="MBI3014201.1"/>
    <property type="molecule type" value="Genomic_DNA"/>
</dbReference>
<evidence type="ECO:0000313" key="9">
    <source>
        <dbReference type="Proteomes" id="UP000741360"/>
    </source>
</evidence>
<name>A0A932M0S6_UNCTE</name>
<evidence type="ECO:0000256" key="6">
    <source>
        <dbReference type="ARBA" id="ARBA00034078"/>
    </source>
</evidence>
<dbReference type="SUPFAM" id="SSF50022">
    <property type="entry name" value="ISP domain"/>
    <property type="match status" value="1"/>
</dbReference>
<dbReference type="PROSITE" id="PS51296">
    <property type="entry name" value="RIESKE"/>
    <property type="match status" value="1"/>
</dbReference>
<feature type="domain" description="Rieske" evidence="7">
    <location>
        <begin position="50"/>
        <end position="148"/>
    </location>
</feature>
<dbReference type="AlphaFoldDB" id="A0A932M0S6"/>
<dbReference type="PRINTS" id="PR00162">
    <property type="entry name" value="RIESKE"/>
</dbReference>
<comment type="caution">
    <text evidence="8">The sequence shown here is derived from an EMBL/GenBank/DDBJ whole genome shotgun (WGS) entry which is preliminary data.</text>
</comment>
<organism evidence="8 9">
    <name type="scientific">Tectimicrobiota bacterium</name>
    <dbReference type="NCBI Taxonomy" id="2528274"/>
    <lineage>
        <taxon>Bacteria</taxon>
        <taxon>Pseudomonadati</taxon>
        <taxon>Nitrospinota/Tectimicrobiota group</taxon>
        <taxon>Candidatus Tectimicrobiota</taxon>
    </lineage>
</organism>
<evidence type="ECO:0000256" key="1">
    <source>
        <dbReference type="ARBA" id="ARBA00022714"/>
    </source>
</evidence>
<dbReference type="InterPro" id="IPR014349">
    <property type="entry name" value="Rieske_Fe-S_prot"/>
</dbReference>
<gene>
    <name evidence="8" type="ORF">HYY65_03840</name>
</gene>
<evidence type="ECO:0000256" key="3">
    <source>
        <dbReference type="ARBA" id="ARBA00023004"/>
    </source>
</evidence>
<keyword evidence="5" id="KW-1015">Disulfide bond</keyword>
<comment type="cofactor">
    <cofactor evidence="6">
        <name>[2Fe-2S] cluster</name>
        <dbReference type="ChEBI" id="CHEBI:190135"/>
    </cofactor>
</comment>